<evidence type="ECO:0000313" key="3">
    <source>
        <dbReference type="Proteomes" id="UP000184550"/>
    </source>
</evidence>
<comment type="similarity">
    <text evidence="1">Belongs to the RutC family.</text>
</comment>
<dbReference type="NCBIfam" id="TIGR00004">
    <property type="entry name" value="Rid family detoxifying hydrolase"/>
    <property type="match status" value="1"/>
</dbReference>
<protein>
    <submittedName>
        <fullName evidence="2">Uncharacterized protein</fullName>
    </submittedName>
</protein>
<dbReference type="GO" id="GO:0005829">
    <property type="term" value="C:cytosol"/>
    <property type="evidence" value="ECO:0007669"/>
    <property type="project" value="TreeGrafter"/>
</dbReference>
<comment type="caution">
    <text evidence="2">The sequence shown here is derived from an EMBL/GenBank/DDBJ whole genome shotgun (WGS) entry which is preliminary data.</text>
</comment>
<dbReference type="CDD" id="cd00448">
    <property type="entry name" value="YjgF_YER057c_UK114_family"/>
    <property type="match status" value="1"/>
</dbReference>
<dbReference type="Gene3D" id="3.30.1330.40">
    <property type="entry name" value="RutC-like"/>
    <property type="match status" value="1"/>
</dbReference>
<name>A0A7Z9BN66_9CYAN</name>
<evidence type="ECO:0000313" key="2">
    <source>
        <dbReference type="EMBL" id="VXD15467.1"/>
    </source>
</evidence>
<dbReference type="Pfam" id="PF01042">
    <property type="entry name" value="Ribonuc_L-PSP"/>
    <property type="match status" value="1"/>
</dbReference>
<dbReference type="RefSeq" id="WP_231505955.1">
    <property type="nucleotide sequence ID" value="NZ_LR734861.1"/>
</dbReference>
<sequence>MQNLDHIMLWYDVTVHRTESEIMLEYITLPNQVLPPVAPYSHAVRAGDFLFVTGQLAENPETGEVIKGAIEQQTQQVMENLKLVLNHAKTSFNRVVMARIFVTDFRYYETVNTIYASYFQAEHLPCRTTVGVMGLAGLGDVEIDLIVYCGD</sequence>
<dbReference type="GO" id="GO:0019239">
    <property type="term" value="F:deaminase activity"/>
    <property type="evidence" value="ECO:0007669"/>
    <property type="project" value="TreeGrafter"/>
</dbReference>
<dbReference type="PANTHER" id="PTHR11803:SF39">
    <property type="entry name" value="2-IMINOBUTANOATE_2-IMINOPROPANOATE DEAMINASE"/>
    <property type="match status" value="1"/>
</dbReference>
<accession>A0A7Z9BN66</accession>
<evidence type="ECO:0000256" key="1">
    <source>
        <dbReference type="ARBA" id="ARBA00010552"/>
    </source>
</evidence>
<keyword evidence="3" id="KW-1185">Reference proteome</keyword>
<dbReference type="FunFam" id="3.30.1330.40:FF:000001">
    <property type="entry name" value="L-PSP family endoribonuclease"/>
    <property type="match status" value="1"/>
</dbReference>
<organism evidence="2 3">
    <name type="scientific">Planktothrix serta PCC 8927</name>
    <dbReference type="NCBI Taxonomy" id="671068"/>
    <lineage>
        <taxon>Bacteria</taxon>
        <taxon>Bacillati</taxon>
        <taxon>Cyanobacteriota</taxon>
        <taxon>Cyanophyceae</taxon>
        <taxon>Oscillatoriophycideae</taxon>
        <taxon>Oscillatoriales</taxon>
        <taxon>Microcoleaceae</taxon>
        <taxon>Planktothrix</taxon>
    </lineage>
</organism>
<reference evidence="2" key="1">
    <citation type="submission" date="2019-10" db="EMBL/GenBank/DDBJ databases">
        <authorList>
            <consortium name="Genoscope - CEA"/>
            <person name="William W."/>
        </authorList>
    </citation>
    <scope>NUCLEOTIDE SEQUENCE [LARGE SCALE GENOMIC DNA]</scope>
    <source>
        <strain evidence="2">BBR_PRJEB10992</strain>
    </source>
</reference>
<dbReference type="PANTHER" id="PTHR11803">
    <property type="entry name" value="2-IMINOBUTANOATE/2-IMINOPROPANOATE DEAMINASE RIDA"/>
    <property type="match status" value="1"/>
</dbReference>
<proteinExistence type="inferred from homology"/>
<dbReference type="AlphaFoldDB" id="A0A7Z9BN66"/>
<dbReference type="Proteomes" id="UP000184550">
    <property type="component" value="Unassembled WGS sequence"/>
</dbReference>
<dbReference type="EMBL" id="CZCU02000122">
    <property type="protein sequence ID" value="VXD15467.1"/>
    <property type="molecule type" value="Genomic_DNA"/>
</dbReference>
<gene>
    <name evidence="2" type="ORF">PL8927_480043</name>
</gene>
<dbReference type="InterPro" id="IPR035959">
    <property type="entry name" value="RutC-like_sf"/>
</dbReference>
<dbReference type="InterPro" id="IPR006175">
    <property type="entry name" value="YjgF/YER057c/UK114"/>
</dbReference>
<dbReference type="InterPro" id="IPR006056">
    <property type="entry name" value="RidA"/>
</dbReference>
<dbReference type="SUPFAM" id="SSF55298">
    <property type="entry name" value="YjgF-like"/>
    <property type="match status" value="1"/>
</dbReference>